<evidence type="ECO:0000256" key="2">
    <source>
        <dbReference type="ARBA" id="ARBA00008954"/>
    </source>
</evidence>
<dbReference type="Gene3D" id="3.40.640.10">
    <property type="entry name" value="Type I PLP-dependent aspartate aminotransferase-like (Major domain)"/>
    <property type="match status" value="2"/>
</dbReference>
<keyword evidence="4" id="KW-0808">Transferase</keyword>
<evidence type="ECO:0000256" key="3">
    <source>
        <dbReference type="ARBA" id="ARBA00022898"/>
    </source>
</evidence>
<evidence type="ECO:0000256" key="1">
    <source>
        <dbReference type="ARBA" id="ARBA00001933"/>
    </source>
</evidence>
<reference evidence="6" key="2">
    <citation type="submission" date="2017-12" db="EMBL/GenBank/DDBJ databases">
        <title>Genome sequence of the Bar-tailed Godwit (Limosa lapponica baueri).</title>
        <authorList>
            <person name="Lima N.C.B."/>
            <person name="Parody-Merino A.M."/>
            <person name="Battley P.F."/>
            <person name="Fidler A.E."/>
            <person name="Prosdocimi F."/>
        </authorList>
    </citation>
    <scope>NUCLEOTIDE SEQUENCE [LARGE SCALE GENOMIC DNA]</scope>
</reference>
<dbReference type="GO" id="GO:0004587">
    <property type="term" value="F:ornithine aminotransferase activity"/>
    <property type="evidence" value="ECO:0007669"/>
    <property type="project" value="UniProtKB-EC"/>
</dbReference>
<gene>
    <name evidence="5" type="ORF">llap_18076</name>
</gene>
<dbReference type="EMBL" id="KZ512520">
    <property type="protein sequence ID" value="PKU31620.1"/>
    <property type="molecule type" value="Genomic_DNA"/>
</dbReference>
<dbReference type="GO" id="GO:0030170">
    <property type="term" value="F:pyridoxal phosphate binding"/>
    <property type="evidence" value="ECO:0007669"/>
    <property type="project" value="InterPro"/>
</dbReference>
<dbReference type="AlphaFoldDB" id="A0A2I0TCV5"/>
<keyword evidence="4" id="KW-0032">Aminotransferase</keyword>
<dbReference type="GO" id="GO:0019544">
    <property type="term" value="P:L-arginine catabolic process to L-glutamate"/>
    <property type="evidence" value="ECO:0007669"/>
    <property type="project" value="TreeGrafter"/>
</dbReference>
<dbReference type="GO" id="GO:0042802">
    <property type="term" value="F:identical protein binding"/>
    <property type="evidence" value="ECO:0007669"/>
    <property type="project" value="TreeGrafter"/>
</dbReference>
<accession>A0A2I0TCV5</accession>
<dbReference type="FunFam" id="3.90.1150.10:FF:000152">
    <property type="entry name" value="Ornithine aminotransferase"/>
    <property type="match status" value="1"/>
</dbReference>
<dbReference type="PANTHER" id="PTHR11986">
    <property type="entry name" value="AMINOTRANSFERASE CLASS III"/>
    <property type="match status" value="1"/>
</dbReference>
<dbReference type="InterPro" id="IPR005814">
    <property type="entry name" value="Aminotrans_3"/>
</dbReference>
<comment type="catalytic activity">
    <reaction evidence="4">
        <text>a 2-oxocarboxylate + L-ornithine = L-glutamate 5-semialdehyde + an L-alpha-amino acid</text>
        <dbReference type="Rhea" id="RHEA:13877"/>
        <dbReference type="ChEBI" id="CHEBI:35179"/>
        <dbReference type="ChEBI" id="CHEBI:46911"/>
        <dbReference type="ChEBI" id="CHEBI:58066"/>
        <dbReference type="ChEBI" id="CHEBI:59869"/>
        <dbReference type="EC" id="2.6.1.13"/>
    </reaction>
</comment>
<name>A0A2I0TCV5_LIMLA</name>
<organism evidence="5 6">
    <name type="scientific">Limosa lapponica baueri</name>
    <dbReference type="NCBI Taxonomy" id="1758121"/>
    <lineage>
        <taxon>Eukaryota</taxon>
        <taxon>Metazoa</taxon>
        <taxon>Chordata</taxon>
        <taxon>Craniata</taxon>
        <taxon>Vertebrata</taxon>
        <taxon>Euteleostomi</taxon>
        <taxon>Archelosauria</taxon>
        <taxon>Archosauria</taxon>
        <taxon>Dinosauria</taxon>
        <taxon>Saurischia</taxon>
        <taxon>Theropoda</taxon>
        <taxon>Coelurosauria</taxon>
        <taxon>Aves</taxon>
        <taxon>Neognathae</taxon>
        <taxon>Neoaves</taxon>
        <taxon>Charadriiformes</taxon>
        <taxon>Scolopacidae</taxon>
        <taxon>Limosa</taxon>
    </lineage>
</organism>
<evidence type="ECO:0000256" key="4">
    <source>
        <dbReference type="RuleBase" id="RU365036"/>
    </source>
</evidence>
<dbReference type="Proteomes" id="UP000233556">
    <property type="component" value="Unassembled WGS sequence"/>
</dbReference>
<keyword evidence="6" id="KW-1185">Reference proteome</keyword>
<comment type="cofactor">
    <cofactor evidence="1 4">
        <name>pyridoxal 5'-phosphate</name>
        <dbReference type="ChEBI" id="CHEBI:597326"/>
    </cofactor>
</comment>
<proteinExistence type="inferred from homology"/>
<dbReference type="OrthoDB" id="425114at2759"/>
<sequence length="221" mass="24287">MVLLYVLGVEAGETACKLARKWAYTVKGIPKYKAKIIFAAGNFWGRTMSAISSSTDPSSYDGFGPFMPGFEVIPYNDLPALEVSAVLCDDEVMLTIKPGEHGSTYGGNPLACRVAMAALEVIEEEDLAKNAEIMGNILRNELMKTPSDIVTSVRGKGLLNAIVIRETKDYDAWKVCLRLRDNGLLAKPTHGDIIRLAPPLVIKEDEIRECIEIIHKTILSF</sequence>
<protein>
    <recommendedName>
        <fullName evidence="4">Ornithine aminotransferase</fullName>
        <ecNumber evidence="4">2.6.1.13</ecNumber>
    </recommendedName>
</protein>
<dbReference type="InterPro" id="IPR015421">
    <property type="entry name" value="PyrdxlP-dep_Trfase_major"/>
</dbReference>
<dbReference type="InterPro" id="IPR050103">
    <property type="entry name" value="Class-III_PLP-dep_AT"/>
</dbReference>
<keyword evidence="3 4" id="KW-0663">Pyridoxal phosphate</keyword>
<dbReference type="EC" id="2.6.1.13" evidence="4"/>
<dbReference type="GO" id="GO:0010121">
    <property type="term" value="P:L-arginine catabolic process to proline via ornithine"/>
    <property type="evidence" value="ECO:0007669"/>
    <property type="project" value="TreeGrafter"/>
</dbReference>
<dbReference type="InterPro" id="IPR015424">
    <property type="entry name" value="PyrdxlP-dep_Trfase"/>
</dbReference>
<reference evidence="6" key="1">
    <citation type="submission" date="2017-11" db="EMBL/GenBank/DDBJ databases">
        <authorList>
            <person name="Lima N.C."/>
            <person name="Parody-Merino A.M."/>
            <person name="Battley P.F."/>
            <person name="Fidler A.E."/>
            <person name="Prosdocimi F."/>
        </authorList>
    </citation>
    <scope>NUCLEOTIDE SEQUENCE [LARGE SCALE GENOMIC DNA]</scope>
</reference>
<comment type="pathway">
    <text evidence="4">Amino-acid biosynthesis; L-proline biosynthesis; L-glutamate 5-semialdehyde from L-ornithine: step 1/1.</text>
</comment>
<dbReference type="InterPro" id="IPR015422">
    <property type="entry name" value="PyrdxlP-dep_Trfase_small"/>
</dbReference>
<evidence type="ECO:0000313" key="6">
    <source>
        <dbReference type="Proteomes" id="UP000233556"/>
    </source>
</evidence>
<comment type="similarity">
    <text evidence="2 4">Belongs to the class-III pyridoxal-phosphate-dependent aminotransferase family.</text>
</comment>
<dbReference type="Gene3D" id="3.90.1150.10">
    <property type="entry name" value="Aspartate Aminotransferase, domain 1"/>
    <property type="match status" value="1"/>
</dbReference>
<dbReference type="SUPFAM" id="SSF53383">
    <property type="entry name" value="PLP-dependent transferases"/>
    <property type="match status" value="1"/>
</dbReference>
<evidence type="ECO:0000313" key="5">
    <source>
        <dbReference type="EMBL" id="PKU31620.1"/>
    </source>
</evidence>
<dbReference type="PANTHER" id="PTHR11986:SF18">
    <property type="entry name" value="ORNITHINE AMINOTRANSFERASE, MITOCHONDRIAL"/>
    <property type="match status" value="1"/>
</dbReference>
<dbReference type="Pfam" id="PF00202">
    <property type="entry name" value="Aminotran_3"/>
    <property type="match status" value="2"/>
</dbReference>
<dbReference type="GO" id="GO:0005737">
    <property type="term" value="C:cytoplasm"/>
    <property type="evidence" value="ECO:0007669"/>
    <property type="project" value="TreeGrafter"/>
</dbReference>